<accession>A0AA88NC58</accession>
<evidence type="ECO:0000313" key="2">
    <source>
        <dbReference type="Proteomes" id="UP001187315"/>
    </source>
</evidence>
<dbReference type="EMBL" id="JAVHJS010000007">
    <property type="protein sequence ID" value="KAK2852636.1"/>
    <property type="molecule type" value="Genomic_DNA"/>
</dbReference>
<comment type="caution">
    <text evidence="1">The sequence shown here is derived from an EMBL/GenBank/DDBJ whole genome shotgun (WGS) entry which is preliminary data.</text>
</comment>
<sequence>MPAALTASEIRVKHCVIIFHFTLQKTSEHSITQSALKGKCSIGAKDIRSSGVGGKVEGGSGLRHITISDEKTARASTLYTSKLYGTLGFRDMTQKKFPRLQLKTSFIKLAYESSHVLHSLLATRFASSGGPANQSIFLSALTDEERAPGALVGGLQREMNWSAIAHLQTGPM</sequence>
<keyword evidence="2" id="KW-1185">Reference proteome</keyword>
<name>A0AA88NC58_TACVA</name>
<organism evidence="1 2">
    <name type="scientific">Tachysurus vachellii</name>
    <name type="common">Darkbarbel catfish</name>
    <name type="synonym">Pelteobagrus vachellii</name>
    <dbReference type="NCBI Taxonomy" id="175792"/>
    <lineage>
        <taxon>Eukaryota</taxon>
        <taxon>Metazoa</taxon>
        <taxon>Chordata</taxon>
        <taxon>Craniata</taxon>
        <taxon>Vertebrata</taxon>
        <taxon>Euteleostomi</taxon>
        <taxon>Actinopterygii</taxon>
        <taxon>Neopterygii</taxon>
        <taxon>Teleostei</taxon>
        <taxon>Ostariophysi</taxon>
        <taxon>Siluriformes</taxon>
        <taxon>Bagridae</taxon>
        <taxon>Tachysurus</taxon>
    </lineage>
</organism>
<proteinExistence type="predicted"/>
<protein>
    <submittedName>
        <fullName evidence="1">Uncharacterized protein</fullName>
    </submittedName>
</protein>
<dbReference type="Proteomes" id="UP001187315">
    <property type="component" value="Unassembled WGS sequence"/>
</dbReference>
<gene>
    <name evidence="1" type="ORF">Q7C36_007837</name>
</gene>
<evidence type="ECO:0000313" key="1">
    <source>
        <dbReference type="EMBL" id="KAK2852636.1"/>
    </source>
</evidence>
<dbReference type="AlphaFoldDB" id="A0AA88NC58"/>
<reference evidence="1" key="1">
    <citation type="submission" date="2023-08" db="EMBL/GenBank/DDBJ databases">
        <title>Pelteobagrus vachellii genome.</title>
        <authorList>
            <person name="Liu H."/>
        </authorList>
    </citation>
    <scope>NUCLEOTIDE SEQUENCE</scope>
    <source>
        <strain evidence="1">PRFRI_2022a</strain>
        <tissue evidence="1">Muscle</tissue>
    </source>
</reference>